<dbReference type="STRING" id="767519.SAMN05216559_0285"/>
<organism evidence="5 6">
    <name type="scientific">Halomicrobium zhouii</name>
    <dbReference type="NCBI Taxonomy" id="767519"/>
    <lineage>
        <taxon>Archaea</taxon>
        <taxon>Methanobacteriati</taxon>
        <taxon>Methanobacteriota</taxon>
        <taxon>Stenosarchaea group</taxon>
        <taxon>Halobacteria</taxon>
        <taxon>Halobacteriales</taxon>
        <taxon>Haloarculaceae</taxon>
        <taxon>Halomicrobium</taxon>
    </lineage>
</organism>
<evidence type="ECO:0000259" key="3">
    <source>
        <dbReference type="Pfam" id="PF01408"/>
    </source>
</evidence>
<sequence>MDVVNAGVLGCGTISDAYLSAGDRFDAYEITACADLDTERAEQAADEYGVTAMAPEEMLADPDIEIVINLTPPSVHEATCTQALEAGNHVYVEKPLASTVAGARSILDVAEREGLLVGSAPDTFLGAGLQTCRQVIDDGLIGEPVGATAIWTSPGHEVWHPNPDLYYQEGGGPLFDMGPYYVTALVSLLGPATRVTGSVTRASDERTITSEPRDGETIDVEVPTHESGIVDFAGGATANLLTSFDVQGSTFPMPAFELYGTEGTLALPDPNHFEGPVRVQKRGEREFEEVELTHEYTAGRGAGVADLAAAVRTDWSHRTSGDLAAHVLDVLAGIRESSETGEHLSFDADLDRPEPLPGAWPAEY</sequence>
<evidence type="ECO:0000256" key="2">
    <source>
        <dbReference type="SAM" id="MobiDB-lite"/>
    </source>
</evidence>
<dbReference type="RefSeq" id="WP_089813192.1">
    <property type="nucleotide sequence ID" value="NZ_FOZK01000001.1"/>
</dbReference>
<dbReference type="EMBL" id="FOZK01000001">
    <property type="protein sequence ID" value="SFR86937.1"/>
    <property type="molecule type" value="Genomic_DNA"/>
</dbReference>
<dbReference type="InterPro" id="IPR000683">
    <property type="entry name" value="Gfo/Idh/MocA-like_OxRdtase_N"/>
</dbReference>
<dbReference type="InterPro" id="IPR050463">
    <property type="entry name" value="Gfo/Idh/MocA_oxidrdct_glycsds"/>
</dbReference>
<dbReference type="SUPFAM" id="SSF51735">
    <property type="entry name" value="NAD(P)-binding Rossmann-fold domains"/>
    <property type="match status" value="1"/>
</dbReference>
<evidence type="ECO:0000256" key="1">
    <source>
        <dbReference type="ARBA" id="ARBA00023002"/>
    </source>
</evidence>
<name>A0A1I6K6V1_9EURY</name>
<dbReference type="PANTHER" id="PTHR43818:SF11">
    <property type="entry name" value="BCDNA.GH03377"/>
    <property type="match status" value="1"/>
</dbReference>
<dbReference type="GO" id="GO:0000166">
    <property type="term" value="F:nucleotide binding"/>
    <property type="evidence" value="ECO:0007669"/>
    <property type="project" value="InterPro"/>
</dbReference>
<feature type="region of interest" description="Disordered" evidence="2">
    <location>
        <begin position="341"/>
        <end position="364"/>
    </location>
</feature>
<feature type="domain" description="Gfo/Idh/MocA-like oxidoreductase N-terminal" evidence="3">
    <location>
        <begin position="5"/>
        <end position="117"/>
    </location>
</feature>
<dbReference type="GO" id="GO:0016491">
    <property type="term" value="F:oxidoreductase activity"/>
    <property type="evidence" value="ECO:0007669"/>
    <property type="project" value="UniProtKB-KW"/>
</dbReference>
<dbReference type="Gene3D" id="3.30.360.10">
    <property type="entry name" value="Dihydrodipicolinate Reductase, domain 2"/>
    <property type="match status" value="1"/>
</dbReference>
<protein>
    <submittedName>
        <fullName evidence="5">Predicted dehydrogenase</fullName>
    </submittedName>
</protein>
<feature type="domain" description="GFO/IDH/MocA-like oxidoreductase" evidence="4">
    <location>
        <begin position="130"/>
        <end position="265"/>
    </location>
</feature>
<evidence type="ECO:0000259" key="4">
    <source>
        <dbReference type="Pfam" id="PF22725"/>
    </source>
</evidence>
<evidence type="ECO:0000313" key="5">
    <source>
        <dbReference type="EMBL" id="SFR86937.1"/>
    </source>
</evidence>
<dbReference type="OrthoDB" id="25239at2157"/>
<accession>A0A1I6K6V1</accession>
<dbReference type="SUPFAM" id="SSF55347">
    <property type="entry name" value="Glyceraldehyde-3-phosphate dehydrogenase-like, C-terminal domain"/>
    <property type="match status" value="1"/>
</dbReference>
<dbReference type="Pfam" id="PF22725">
    <property type="entry name" value="GFO_IDH_MocA_C3"/>
    <property type="match status" value="1"/>
</dbReference>
<reference evidence="5 6" key="1">
    <citation type="submission" date="2016-10" db="EMBL/GenBank/DDBJ databases">
        <authorList>
            <person name="de Groot N.N."/>
        </authorList>
    </citation>
    <scope>NUCLEOTIDE SEQUENCE [LARGE SCALE GENOMIC DNA]</scope>
    <source>
        <strain evidence="5 6">CGMCC 1.10457</strain>
    </source>
</reference>
<feature type="compositionally biased region" description="Basic and acidic residues" evidence="2">
    <location>
        <begin position="341"/>
        <end position="354"/>
    </location>
</feature>
<dbReference type="Proteomes" id="UP000199062">
    <property type="component" value="Unassembled WGS sequence"/>
</dbReference>
<dbReference type="AlphaFoldDB" id="A0A1I6K6V1"/>
<dbReference type="InterPro" id="IPR036291">
    <property type="entry name" value="NAD(P)-bd_dom_sf"/>
</dbReference>
<dbReference type="Gene3D" id="3.40.50.720">
    <property type="entry name" value="NAD(P)-binding Rossmann-like Domain"/>
    <property type="match status" value="1"/>
</dbReference>
<evidence type="ECO:0000313" key="6">
    <source>
        <dbReference type="Proteomes" id="UP000199062"/>
    </source>
</evidence>
<dbReference type="InterPro" id="IPR055170">
    <property type="entry name" value="GFO_IDH_MocA-like_dom"/>
</dbReference>
<gene>
    <name evidence="5" type="ORF">SAMN05216559_0285</name>
</gene>
<dbReference type="Pfam" id="PF01408">
    <property type="entry name" value="GFO_IDH_MocA"/>
    <property type="match status" value="1"/>
</dbReference>
<keyword evidence="1" id="KW-0560">Oxidoreductase</keyword>
<keyword evidence="6" id="KW-1185">Reference proteome</keyword>
<dbReference type="PANTHER" id="PTHR43818">
    <property type="entry name" value="BCDNA.GH03377"/>
    <property type="match status" value="1"/>
</dbReference>
<proteinExistence type="predicted"/>